<dbReference type="STRING" id="1423804.FD14_GL001925"/>
<reference evidence="6 7" key="1">
    <citation type="journal article" date="2015" name="Genome Announc.">
        <title>Expanding the biotechnology potential of lactobacilli through comparative genomics of 213 strains and associated genera.</title>
        <authorList>
            <person name="Sun Z."/>
            <person name="Harris H.M."/>
            <person name="McCann A."/>
            <person name="Guo C."/>
            <person name="Argimon S."/>
            <person name="Zhang W."/>
            <person name="Yang X."/>
            <person name="Jeffery I.B."/>
            <person name="Cooney J.C."/>
            <person name="Kagawa T.F."/>
            <person name="Liu W."/>
            <person name="Song Y."/>
            <person name="Salvetti E."/>
            <person name="Wrobel A."/>
            <person name="Rasinkangas P."/>
            <person name="Parkhill J."/>
            <person name="Rea M.C."/>
            <person name="O'Sullivan O."/>
            <person name="Ritari J."/>
            <person name="Douillard F.P."/>
            <person name="Paul Ross R."/>
            <person name="Yang R."/>
            <person name="Briner A.E."/>
            <person name="Felis G.E."/>
            <person name="de Vos W.M."/>
            <person name="Barrangou R."/>
            <person name="Klaenhammer T.R."/>
            <person name="Caufield P.W."/>
            <person name="Cui Y."/>
            <person name="Zhang H."/>
            <person name="O'Toole P.W."/>
        </authorList>
    </citation>
    <scope>NUCLEOTIDE SEQUENCE [LARGE SCALE GENOMIC DNA]</scope>
    <source>
        <strain evidence="6 7">DSM 23365</strain>
    </source>
</reference>
<dbReference type="GO" id="GO:0016491">
    <property type="term" value="F:oxidoreductase activity"/>
    <property type="evidence" value="ECO:0007669"/>
    <property type="project" value="UniProtKB-KW"/>
</dbReference>
<dbReference type="Pfam" id="PF01266">
    <property type="entry name" value="DAO"/>
    <property type="match status" value="1"/>
</dbReference>
<dbReference type="RefSeq" id="WP_057152226.1">
    <property type="nucleotide sequence ID" value="NZ_AYZM01000148.1"/>
</dbReference>
<evidence type="ECO:0000256" key="1">
    <source>
        <dbReference type="ARBA" id="ARBA00001974"/>
    </source>
</evidence>
<keyword evidence="4" id="KW-0560">Oxidoreductase</keyword>
<dbReference type="Gene3D" id="3.30.9.10">
    <property type="entry name" value="D-Amino Acid Oxidase, subunit A, domain 2"/>
    <property type="match status" value="1"/>
</dbReference>
<dbReference type="OrthoDB" id="9805337at2"/>
<dbReference type="Gene3D" id="3.50.50.60">
    <property type="entry name" value="FAD/NAD(P)-binding domain"/>
    <property type="match status" value="1"/>
</dbReference>
<dbReference type="GO" id="GO:0005737">
    <property type="term" value="C:cytoplasm"/>
    <property type="evidence" value="ECO:0007669"/>
    <property type="project" value="TreeGrafter"/>
</dbReference>
<gene>
    <name evidence="6" type="ORF">FD14_GL001925</name>
</gene>
<comment type="caution">
    <text evidence="6">The sequence shown here is derived from an EMBL/GenBank/DDBJ whole genome shotgun (WGS) entry which is preliminary data.</text>
</comment>
<dbReference type="InterPro" id="IPR036188">
    <property type="entry name" value="FAD/NAD-bd_sf"/>
</dbReference>
<dbReference type="AlphaFoldDB" id="A0A0R2EQR5"/>
<comment type="similarity">
    <text evidence="2">Belongs to the DadA oxidoreductase family.</text>
</comment>
<dbReference type="SUPFAM" id="SSF54373">
    <property type="entry name" value="FAD-linked reductases, C-terminal domain"/>
    <property type="match status" value="1"/>
</dbReference>
<evidence type="ECO:0000256" key="2">
    <source>
        <dbReference type="ARBA" id="ARBA00009410"/>
    </source>
</evidence>
<dbReference type="PATRIC" id="fig|1423804.4.peg.2088"/>
<dbReference type="EMBL" id="AYZM01000148">
    <property type="protein sequence ID" value="KRN18600.1"/>
    <property type="molecule type" value="Genomic_DNA"/>
</dbReference>
<comment type="cofactor">
    <cofactor evidence="1">
        <name>FAD</name>
        <dbReference type="ChEBI" id="CHEBI:57692"/>
    </cofactor>
</comment>
<keyword evidence="7" id="KW-1185">Reference proteome</keyword>
<proteinExistence type="inferred from homology"/>
<protein>
    <submittedName>
        <fullName evidence="6">Glycine D-amino acid oxidase</fullName>
    </submittedName>
</protein>
<dbReference type="InterPro" id="IPR006076">
    <property type="entry name" value="FAD-dep_OxRdtase"/>
</dbReference>
<dbReference type="Proteomes" id="UP000051442">
    <property type="component" value="Unassembled WGS sequence"/>
</dbReference>
<evidence type="ECO:0000313" key="6">
    <source>
        <dbReference type="EMBL" id="KRN18600.1"/>
    </source>
</evidence>
<feature type="domain" description="FAD dependent oxidoreductase" evidence="5">
    <location>
        <begin position="4"/>
        <end position="347"/>
    </location>
</feature>
<evidence type="ECO:0000256" key="4">
    <source>
        <dbReference type="ARBA" id="ARBA00023002"/>
    </source>
</evidence>
<dbReference type="PANTHER" id="PTHR13847">
    <property type="entry name" value="SARCOSINE DEHYDROGENASE-RELATED"/>
    <property type="match status" value="1"/>
</dbReference>
<evidence type="ECO:0000256" key="3">
    <source>
        <dbReference type="ARBA" id="ARBA00022630"/>
    </source>
</evidence>
<name>A0A0R2EQR5_9LACO</name>
<accession>A0A0R2EQR5</accession>
<evidence type="ECO:0000259" key="5">
    <source>
        <dbReference type="Pfam" id="PF01266"/>
    </source>
</evidence>
<keyword evidence="3" id="KW-0285">Flavoprotein</keyword>
<evidence type="ECO:0000313" key="7">
    <source>
        <dbReference type="Proteomes" id="UP000051442"/>
    </source>
</evidence>
<sequence>MKKRIAIIGGGIVGASTAYYLSTLPGGDQLDVTLYDDGVGQATKAAAGIISPWLSKRRNKQWYQLATDGASLLMTLARKANLSTEIYHQTGTIVTRTNEKDLHELYTLAQERQAESPDMGEVALLSAEEVQARLPLLTRPQPGVWVAGGARLDGQALVEELLSQAQQVNLTVKQERVSFDHEGQLIASAGAKRFDQIVVAAGAWLPELLAPMGIKVAVRPQKGQLIVLNVPDYPTQENMPVLMPEGERDFIPFGHGKLVVGATHDDEGQFDLSVTPDATTDLLSSAQHFDDQLTADSIVGTKVGTRAYTADFAPFFGRLQSHPKLLVASGLGASGLTTGPLIGQLLAGTMIYGGTPDWSKYQKSLTNYVS</sequence>
<dbReference type="SUPFAM" id="SSF51905">
    <property type="entry name" value="FAD/NAD(P)-binding domain"/>
    <property type="match status" value="1"/>
</dbReference>
<organism evidence="6 7">
    <name type="scientific">Secundilactobacillus similis DSM 23365 = JCM 2765</name>
    <dbReference type="NCBI Taxonomy" id="1423804"/>
    <lineage>
        <taxon>Bacteria</taxon>
        <taxon>Bacillati</taxon>
        <taxon>Bacillota</taxon>
        <taxon>Bacilli</taxon>
        <taxon>Lactobacillales</taxon>
        <taxon>Lactobacillaceae</taxon>
        <taxon>Secundilactobacillus</taxon>
    </lineage>
</organism>
<dbReference type="PANTHER" id="PTHR13847:SF286">
    <property type="entry name" value="D-AMINO ACID DEHYDROGENASE"/>
    <property type="match status" value="1"/>
</dbReference>